<keyword evidence="6" id="KW-0630">Potassium</keyword>
<gene>
    <name evidence="15" type="ordered locus">Sulku_0823</name>
</gene>
<dbReference type="InterPro" id="IPR003148">
    <property type="entry name" value="RCK_N"/>
</dbReference>
<proteinExistence type="predicted"/>
<feature type="transmembrane region" description="Helical" evidence="12">
    <location>
        <begin position="183"/>
        <end position="204"/>
    </location>
</feature>
<evidence type="ECO:0000256" key="6">
    <source>
        <dbReference type="ARBA" id="ARBA00022958"/>
    </source>
</evidence>
<dbReference type="AlphaFoldDB" id="E4U1X1"/>
<accession>E4U1X1</accession>
<dbReference type="GO" id="GO:0008076">
    <property type="term" value="C:voltage-gated potassium channel complex"/>
    <property type="evidence" value="ECO:0007669"/>
    <property type="project" value="InterPro"/>
</dbReference>
<evidence type="ECO:0000256" key="3">
    <source>
        <dbReference type="ARBA" id="ARBA00022538"/>
    </source>
</evidence>
<dbReference type="KEGG" id="sku:Sulku_0823"/>
<evidence type="ECO:0000256" key="10">
    <source>
        <dbReference type="ARBA" id="ARBA00023303"/>
    </source>
</evidence>
<dbReference type="InterPro" id="IPR005821">
    <property type="entry name" value="Ion_trans_dom"/>
</dbReference>
<feature type="transmembrane region" description="Helical" evidence="12">
    <location>
        <begin position="69"/>
        <end position="90"/>
    </location>
</feature>
<dbReference type="Gene3D" id="3.40.50.720">
    <property type="entry name" value="NAD(P)-binding Rossmann-like Domain"/>
    <property type="match status" value="1"/>
</dbReference>
<keyword evidence="9 12" id="KW-0472">Membrane</keyword>
<keyword evidence="4 12" id="KW-0812">Transmembrane</keyword>
<dbReference type="Proteomes" id="UP000008721">
    <property type="component" value="Chromosome"/>
</dbReference>
<keyword evidence="3" id="KW-0633">Potassium transport</keyword>
<feature type="domain" description="RCK N-terminal" evidence="13">
    <location>
        <begin position="288"/>
        <end position="408"/>
    </location>
</feature>
<evidence type="ECO:0000256" key="7">
    <source>
        <dbReference type="ARBA" id="ARBA00022989"/>
    </source>
</evidence>
<dbReference type="GO" id="GO:0005249">
    <property type="term" value="F:voltage-gated potassium channel activity"/>
    <property type="evidence" value="ECO:0007669"/>
    <property type="project" value="InterPro"/>
</dbReference>
<keyword evidence="10" id="KW-0407">Ion channel</keyword>
<protein>
    <recommendedName>
        <fullName evidence="11">BK channel</fullName>
    </recommendedName>
</protein>
<evidence type="ECO:0000313" key="16">
    <source>
        <dbReference type="Proteomes" id="UP000008721"/>
    </source>
</evidence>
<name>E4U1X1_SULKY</name>
<evidence type="ECO:0000256" key="5">
    <source>
        <dbReference type="ARBA" id="ARBA00022826"/>
    </source>
</evidence>
<dbReference type="InterPro" id="IPR028325">
    <property type="entry name" value="VG_K_chnl"/>
</dbReference>
<dbReference type="InterPro" id="IPR036291">
    <property type="entry name" value="NAD(P)-bd_dom_sf"/>
</dbReference>
<keyword evidence="8" id="KW-0406">Ion transport</keyword>
<evidence type="ECO:0000259" key="13">
    <source>
        <dbReference type="PROSITE" id="PS51201"/>
    </source>
</evidence>
<dbReference type="STRING" id="709032.Sulku_0823"/>
<evidence type="ECO:0000256" key="11">
    <source>
        <dbReference type="ARBA" id="ARBA00029579"/>
    </source>
</evidence>
<organism evidence="15 16">
    <name type="scientific">Sulfuricurvum kujiense (strain ATCC BAA-921 / DSM 16994 / JCM 11577 / YK-1)</name>
    <dbReference type="NCBI Taxonomy" id="709032"/>
    <lineage>
        <taxon>Bacteria</taxon>
        <taxon>Pseudomonadati</taxon>
        <taxon>Campylobacterota</taxon>
        <taxon>Epsilonproteobacteria</taxon>
        <taxon>Campylobacterales</taxon>
        <taxon>Sulfurimonadaceae</taxon>
        <taxon>Sulfuricurvum</taxon>
    </lineage>
</organism>
<evidence type="ECO:0000259" key="14">
    <source>
        <dbReference type="PROSITE" id="PS51202"/>
    </source>
</evidence>
<dbReference type="OrthoDB" id="9781411at2"/>
<reference evidence="15 16" key="1">
    <citation type="journal article" date="2012" name="Stand. Genomic Sci.">
        <title>Complete genome sequence of the sulfur compounds oxidizing chemolithoautotroph Sulfuricurvum kujiense type strain (YK-1(T)).</title>
        <authorList>
            <person name="Han C."/>
            <person name="Kotsyurbenko O."/>
            <person name="Chertkov O."/>
            <person name="Held B."/>
            <person name="Lapidus A."/>
            <person name="Nolan M."/>
            <person name="Lucas S."/>
            <person name="Hammon N."/>
            <person name="Deshpande S."/>
            <person name="Cheng J.F."/>
            <person name="Tapia R."/>
            <person name="Goodwin L.A."/>
            <person name="Pitluck S."/>
            <person name="Liolios K."/>
            <person name="Pagani I."/>
            <person name="Ivanova N."/>
            <person name="Mavromatis K."/>
            <person name="Mikhailova N."/>
            <person name="Pati A."/>
            <person name="Chen A."/>
            <person name="Palaniappan K."/>
            <person name="Land M."/>
            <person name="Hauser L."/>
            <person name="Chang Y.J."/>
            <person name="Jeffries C.D."/>
            <person name="Brambilla E.M."/>
            <person name="Rohde M."/>
            <person name="Spring S."/>
            <person name="Sikorski J."/>
            <person name="Goker M."/>
            <person name="Woyke T."/>
            <person name="Bristow J."/>
            <person name="Eisen J.A."/>
            <person name="Markowitz V."/>
            <person name="Hugenholtz P."/>
            <person name="Kyrpides N.C."/>
            <person name="Klenk H.P."/>
            <person name="Detter J.C."/>
        </authorList>
    </citation>
    <scope>NUCLEOTIDE SEQUENCE [LARGE SCALE GENOMIC DNA]</scope>
    <source>
        <strain evidence="16">ATCC BAA-921 / DSM 16994 / JCM 11577 / YK-1</strain>
    </source>
</reference>
<dbReference type="SUPFAM" id="SSF51735">
    <property type="entry name" value="NAD(P)-binding Rossmann-fold domains"/>
    <property type="match status" value="1"/>
</dbReference>
<dbReference type="SUPFAM" id="SSF81324">
    <property type="entry name" value="Voltage-gated potassium channels"/>
    <property type="match status" value="1"/>
</dbReference>
<keyword evidence="7 12" id="KW-1133">Transmembrane helix</keyword>
<dbReference type="Gene3D" id="1.10.287.70">
    <property type="match status" value="1"/>
</dbReference>
<evidence type="ECO:0000256" key="12">
    <source>
        <dbReference type="SAM" id="Phobius"/>
    </source>
</evidence>
<dbReference type="Pfam" id="PF00520">
    <property type="entry name" value="Ion_trans"/>
    <property type="match status" value="1"/>
</dbReference>
<feature type="transmembrane region" description="Helical" evidence="12">
    <location>
        <begin position="126"/>
        <end position="145"/>
    </location>
</feature>
<dbReference type="PROSITE" id="PS51202">
    <property type="entry name" value="RCK_C"/>
    <property type="match status" value="1"/>
</dbReference>
<dbReference type="GO" id="GO:0001508">
    <property type="term" value="P:action potential"/>
    <property type="evidence" value="ECO:0007669"/>
    <property type="project" value="TreeGrafter"/>
</dbReference>
<evidence type="ECO:0000256" key="4">
    <source>
        <dbReference type="ARBA" id="ARBA00022692"/>
    </source>
</evidence>
<dbReference type="Pfam" id="PF02254">
    <property type="entry name" value="TrkA_N"/>
    <property type="match status" value="1"/>
</dbReference>
<keyword evidence="5" id="KW-0631">Potassium channel</keyword>
<keyword evidence="2" id="KW-0813">Transport</keyword>
<comment type="subcellular location">
    <subcellularLocation>
        <location evidence="1">Membrane</location>
        <topology evidence="1">Multi-pass membrane protein</topology>
    </subcellularLocation>
</comment>
<feature type="domain" description="RCK C-terminal" evidence="14">
    <location>
        <begin position="430"/>
        <end position="515"/>
    </location>
</feature>
<dbReference type="PANTHER" id="PTHR11537">
    <property type="entry name" value="VOLTAGE-GATED POTASSIUM CHANNEL"/>
    <property type="match status" value="1"/>
</dbReference>
<feature type="transmembrane region" description="Helical" evidence="12">
    <location>
        <begin position="245"/>
        <end position="268"/>
    </location>
</feature>
<evidence type="ECO:0000256" key="8">
    <source>
        <dbReference type="ARBA" id="ARBA00023065"/>
    </source>
</evidence>
<evidence type="ECO:0000256" key="1">
    <source>
        <dbReference type="ARBA" id="ARBA00004141"/>
    </source>
</evidence>
<keyword evidence="16" id="KW-1185">Reference proteome</keyword>
<dbReference type="PROSITE" id="PS51201">
    <property type="entry name" value="RCK_N"/>
    <property type="match status" value="1"/>
</dbReference>
<dbReference type="PANTHER" id="PTHR11537:SF254">
    <property type="entry name" value="POTASSIUM VOLTAGE-GATED CHANNEL PROTEIN SHAB"/>
    <property type="match status" value="1"/>
</dbReference>
<dbReference type="HOGENOM" id="CLU_011722_1_7_7"/>
<feature type="transmembrane region" description="Helical" evidence="12">
    <location>
        <begin position="40"/>
        <end position="57"/>
    </location>
</feature>
<dbReference type="eggNOG" id="COG1226">
    <property type="taxonomic scope" value="Bacteria"/>
</dbReference>
<evidence type="ECO:0000256" key="9">
    <source>
        <dbReference type="ARBA" id="ARBA00023136"/>
    </source>
</evidence>
<sequence>MISRWIVGIAFFLHASPTYRHLKKFAFNLLENPNYPYKKFFDYTMMLLIAISVYILIRHVKHEVNQDWLFFNNYVISFIFLIEYLLRFWVYSDNSKVIIEQYEHDLFLQRPFKLWNVLHNIFMTKMSFVFSLPAIIDLLAIMPFFHEMRLLRVFILFRVFKLFRYAKSLQQFVSILSSKKFEILTLGVFASVIIIVSSVLIYVMEANNPDSPINTLFEAVYWSVVTIFTVGYGDFVPVTTEGRTVGMAIIVAGIAVISFATSIVVSAFTEKLDEIKEDKMIDDVSKFNQFYLICGYGPLSSQVAHRFLKDGKQVVILENDHKKVAEAQKDGLVALTCDPASLHSYHALRIDFNTQVIAAILLEESDVLNVYTALTIRELSKKVQMLSILLHQENRRKLSLAGINEIVYTQELIGLMSKEVSGRPVAFEVIHALRSENSGVFIKEIVLDSIMAEQFFETSKLSMFHKRLIMLGIYKQSSQSFFFNPSNTLIIEAGDVAIVVGTRSLIDEFKALVRRKKRL</sequence>
<evidence type="ECO:0000256" key="2">
    <source>
        <dbReference type="ARBA" id="ARBA00022448"/>
    </source>
</evidence>
<dbReference type="InterPro" id="IPR006037">
    <property type="entry name" value="RCK_C"/>
</dbReference>
<evidence type="ECO:0000313" key="15">
    <source>
        <dbReference type="EMBL" id="ADR33489.1"/>
    </source>
</evidence>
<dbReference type="EMBL" id="CP002355">
    <property type="protein sequence ID" value="ADR33489.1"/>
    <property type="molecule type" value="Genomic_DNA"/>
</dbReference>
<dbReference type="RefSeq" id="WP_013459686.1">
    <property type="nucleotide sequence ID" value="NC_014762.1"/>
</dbReference>
<feature type="transmembrane region" description="Helical" evidence="12">
    <location>
        <begin position="219"/>
        <end position="238"/>
    </location>
</feature>
<dbReference type="PRINTS" id="PR00169">
    <property type="entry name" value="KCHANNEL"/>
</dbReference>